<dbReference type="FunFam" id="2.10.25.10:FF:000038">
    <property type="entry name" value="Fibrillin 2"/>
    <property type="match status" value="1"/>
</dbReference>
<reference evidence="8" key="1">
    <citation type="submission" date="2015-09" db="EMBL/GenBank/DDBJ databases">
        <title>De novo assembly of Pectinophora gossypiella (Pink Bollworm) gut transcriptome.</title>
        <authorList>
            <person name="Tassone E.E."/>
        </authorList>
    </citation>
    <scope>NUCLEOTIDE SEQUENCE</scope>
</reference>
<dbReference type="PANTHER" id="PTHR22963">
    <property type="entry name" value="ENDOGLIN-RELATED"/>
    <property type="match status" value="1"/>
</dbReference>
<evidence type="ECO:0000313" key="8">
    <source>
        <dbReference type="EMBL" id="JAT90093.1"/>
    </source>
</evidence>
<accession>A0A1E1WSS7</accession>
<dbReference type="Gene3D" id="2.10.25.10">
    <property type="entry name" value="Laminin"/>
    <property type="match status" value="2"/>
</dbReference>
<dbReference type="AlphaFoldDB" id="A0A1E1WSS7"/>
<evidence type="ECO:0000256" key="2">
    <source>
        <dbReference type="ARBA" id="ARBA00022729"/>
    </source>
</evidence>
<keyword evidence="3" id="KW-0677">Repeat</keyword>
<dbReference type="InterPro" id="IPR009030">
    <property type="entry name" value="Growth_fac_rcpt_cys_sf"/>
</dbReference>
<name>A0A1E1WSS7_PECGO</name>
<organism evidence="8">
    <name type="scientific">Pectinophora gossypiella</name>
    <name type="common">Cotton pink bollworm</name>
    <name type="synonym">Depressaria gossypiella</name>
    <dbReference type="NCBI Taxonomy" id="13191"/>
    <lineage>
        <taxon>Eukaryota</taxon>
        <taxon>Metazoa</taxon>
        <taxon>Ecdysozoa</taxon>
        <taxon>Arthropoda</taxon>
        <taxon>Hexapoda</taxon>
        <taxon>Insecta</taxon>
        <taxon>Pterygota</taxon>
        <taxon>Neoptera</taxon>
        <taxon>Endopterygota</taxon>
        <taxon>Lepidoptera</taxon>
        <taxon>Glossata</taxon>
        <taxon>Ditrysia</taxon>
        <taxon>Gelechioidea</taxon>
        <taxon>Gelechiidae</taxon>
        <taxon>Apatetrinae</taxon>
        <taxon>Pectinophora</taxon>
    </lineage>
</organism>
<keyword evidence="4" id="KW-1015">Disulfide bond</keyword>
<dbReference type="SUPFAM" id="SSF57196">
    <property type="entry name" value="EGF/Laminin"/>
    <property type="match status" value="1"/>
</dbReference>
<evidence type="ECO:0000256" key="6">
    <source>
        <dbReference type="PROSITE-ProRule" id="PRU00076"/>
    </source>
</evidence>
<dbReference type="SMART" id="SM00181">
    <property type="entry name" value="EGF"/>
    <property type="match status" value="4"/>
</dbReference>
<feature type="domain" description="EGF-like" evidence="7">
    <location>
        <begin position="31"/>
        <end position="70"/>
    </location>
</feature>
<dbReference type="InterPro" id="IPR049883">
    <property type="entry name" value="NOTCH1_EGF-like"/>
</dbReference>
<dbReference type="InterPro" id="IPR001881">
    <property type="entry name" value="EGF-like_Ca-bd_dom"/>
</dbReference>
<gene>
    <name evidence="8" type="ORF">g.179</name>
</gene>
<comment type="caution">
    <text evidence="6">Lacks conserved residue(s) required for the propagation of feature annotation.</text>
</comment>
<dbReference type="EMBL" id="GDQN01000961">
    <property type="protein sequence ID" value="JAT90093.1"/>
    <property type="molecule type" value="Transcribed_RNA"/>
</dbReference>
<evidence type="ECO:0000259" key="7">
    <source>
        <dbReference type="PROSITE" id="PS50026"/>
    </source>
</evidence>
<dbReference type="InterPro" id="IPR000152">
    <property type="entry name" value="EGF-type_Asp/Asn_hydroxyl_site"/>
</dbReference>
<dbReference type="PROSITE" id="PS50026">
    <property type="entry name" value="EGF_3"/>
    <property type="match status" value="1"/>
</dbReference>
<keyword evidence="5" id="KW-0325">Glycoprotein</keyword>
<dbReference type="InterPro" id="IPR000742">
    <property type="entry name" value="EGF"/>
</dbReference>
<feature type="non-terminal residue" evidence="8">
    <location>
        <position position="216"/>
    </location>
</feature>
<proteinExistence type="predicted"/>
<keyword evidence="2" id="KW-0732">Signal</keyword>
<dbReference type="Pfam" id="PF07645">
    <property type="entry name" value="EGF_CA"/>
    <property type="match status" value="1"/>
</dbReference>
<sequence>GLNAVCQQTKSHVECLCPPGYIGNPNIQCSDIDECSSKPCAENAICINTPGSFSCICKSRYVGNPYELCSQVTIGKCADGNICTCSHNATCPDGYICEKSRCVDVCRSVMCGPKSVCEEGNCICLPGYTGNPNDLQRGCVPDNKCTVDGDCKDSEICFQIAKNIRKCVDSCSKLQCGPNSLCVSANHQAHCICAEGYVGKPSDIKTGCHLQQREPN</sequence>
<feature type="non-terminal residue" evidence="8">
    <location>
        <position position="1"/>
    </location>
</feature>
<dbReference type="SUPFAM" id="SSF57184">
    <property type="entry name" value="Growth factor receptor domain"/>
    <property type="match status" value="1"/>
</dbReference>
<protein>
    <recommendedName>
        <fullName evidence="7">EGF-like domain-containing protein</fullName>
    </recommendedName>
</protein>
<dbReference type="PROSITE" id="PS01186">
    <property type="entry name" value="EGF_2"/>
    <property type="match status" value="1"/>
</dbReference>
<dbReference type="SMART" id="SM00179">
    <property type="entry name" value="EGF_CA"/>
    <property type="match status" value="1"/>
</dbReference>
<evidence type="ECO:0000256" key="1">
    <source>
        <dbReference type="ARBA" id="ARBA00022536"/>
    </source>
</evidence>
<keyword evidence="1 6" id="KW-0245">EGF-like domain</keyword>
<dbReference type="InterPro" id="IPR018097">
    <property type="entry name" value="EGF_Ca-bd_CS"/>
</dbReference>
<dbReference type="GO" id="GO:0005509">
    <property type="term" value="F:calcium ion binding"/>
    <property type="evidence" value="ECO:0007669"/>
    <property type="project" value="InterPro"/>
</dbReference>
<dbReference type="CDD" id="cd00054">
    <property type="entry name" value="EGF_CA"/>
    <property type="match status" value="1"/>
</dbReference>
<dbReference type="FunFam" id="2.10.25.10:FF:000526">
    <property type="entry name" value="Dumpy, isoform J"/>
    <property type="match status" value="1"/>
</dbReference>
<evidence type="ECO:0000256" key="4">
    <source>
        <dbReference type="ARBA" id="ARBA00023157"/>
    </source>
</evidence>
<dbReference type="PANTHER" id="PTHR22963:SF38">
    <property type="entry name" value="LP13770P"/>
    <property type="match status" value="1"/>
</dbReference>
<dbReference type="PROSITE" id="PS01187">
    <property type="entry name" value="EGF_CA"/>
    <property type="match status" value="1"/>
</dbReference>
<dbReference type="PROSITE" id="PS00010">
    <property type="entry name" value="ASX_HYDROXYL"/>
    <property type="match status" value="1"/>
</dbReference>
<evidence type="ECO:0000256" key="5">
    <source>
        <dbReference type="ARBA" id="ARBA00023180"/>
    </source>
</evidence>
<evidence type="ECO:0000256" key="3">
    <source>
        <dbReference type="ARBA" id="ARBA00022737"/>
    </source>
</evidence>